<evidence type="ECO:0000313" key="3">
    <source>
        <dbReference type="EMBL" id="OMO68344.1"/>
    </source>
</evidence>
<keyword evidence="2" id="KW-1133">Transmembrane helix</keyword>
<feature type="transmembrane region" description="Helical" evidence="2">
    <location>
        <begin position="69"/>
        <end position="88"/>
    </location>
</feature>
<keyword evidence="2" id="KW-0812">Transmembrane</keyword>
<proteinExistence type="predicted"/>
<dbReference type="AlphaFoldDB" id="A0A1R3HDD0"/>
<feature type="region of interest" description="Disordered" evidence="1">
    <location>
        <begin position="39"/>
        <end position="64"/>
    </location>
</feature>
<name>A0A1R3HDD0_9ROSI</name>
<organism evidence="3 4">
    <name type="scientific">Corchorus olitorius</name>
    <dbReference type="NCBI Taxonomy" id="93759"/>
    <lineage>
        <taxon>Eukaryota</taxon>
        <taxon>Viridiplantae</taxon>
        <taxon>Streptophyta</taxon>
        <taxon>Embryophyta</taxon>
        <taxon>Tracheophyta</taxon>
        <taxon>Spermatophyta</taxon>
        <taxon>Magnoliopsida</taxon>
        <taxon>eudicotyledons</taxon>
        <taxon>Gunneridae</taxon>
        <taxon>Pentapetalae</taxon>
        <taxon>rosids</taxon>
        <taxon>malvids</taxon>
        <taxon>Malvales</taxon>
        <taxon>Malvaceae</taxon>
        <taxon>Grewioideae</taxon>
        <taxon>Apeibeae</taxon>
        <taxon>Corchorus</taxon>
    </lineage>
</organism>
<reference evidence="4" key="1">
    <citation type="submission" date="2013-09" db="EMBL/GenBank/DDBJ databases">
        <title>Corchorus olitorius genome sequencing.</title>
        <authorList>
            <person name="Alam M."/>
            <person name="Haque M.S."/>
            <person name="Islam M.S."/>
            <person name="Emdad E.M."/>
            <person name="Islam M.M."/>
            <person name="Ahmed B."/>
            <person name="Halim A."/>
            <person name="Hossen Q.M.M."/>
            <person name="Hossain M.Z."/>
            <person name="Ahmed R."/>
            <person name="Khan M.M."/>
            <person name="Islam R."/>
            <person name="Rashid M.M."/>
            <person name="Khan S.A."/>
            <person name="Rahman M.S."/>
            <person name="Alam M."/>
            <person name="Yahiya A.S."/>
            <person name="Khan M.S."/>
            <person name="Azam M.S."/>
            <person name="Haque T."/>
            <person name="Lashkar M.Z.H."/>
            <person name="Akhand A.I."/>
            <person name="Morshed G."/>
            <person name="Roy S."/>
            <person name="Uddin K.S."/>
            <person name="Rabeya T."/>
            <person name="Hossain A.S."/>
            <person name="Chowdhury A."/>
            <person name="Snigdha A.R."/>
            <person name="Mortoza M.S."/>
            <person name="Matin S.A."/>
            <person name="Hoque S.M.E."/>
            <person name="Islam M.K."/>
            <person name="Roy D.K."/>
            <person name="Haider R."/>
            <person name="Moosa M.M."/>
            <person name="Elias S.M."/>
            <person name="Hasan A.M."/>
            <person name="Jahan S."/>
            <person name="Shafiuddin M."/>
            <person name="Mahmood N."/>
            <person name="Shommy N.S."/>
        </authorList>
    </citation>
    <scope>NUCLEOTIDE SEQUENCE [LARGE SCALE GENOMIC DNA]</scope>
    <source>
        <strain evidence="4">cv. O-4</strain>
    </source>
</reference>
<gene>
    <name evidence="3" type="ORF">COLO4_29710</name>
</gene>
<dbReference type="OrthoDB" id="995360at2759"/>
<protein>
    <submittedName>
        <fullName evidence="3">Uncharacterized protein</fullName>
    </submittedName>
</protein>
<accession>A0A1R3HDD0</accession>
<dbReference type="PANTHER" id="PTHR37741:SF1">
    <property type="entry name" value="TRANSMEMBRANE PROTEIN"/>
    <property type="match status" value="1"/>
</dbReference>
<evidence type="ECO:0000256" key="1">
    <source>
        <dbReference type="SAM" id="MobiDB-lite"/>
    </source>
</evidence>
<comment type="caution">
    <text evidence="3">The sequence shown here is derived from an EMBL/GenBank/DDBJ whole genome shotgun (WGS) entry which is preliminary data.</text>
</comment>
<feature type="compositionally biased region" description="Basic and acidic residues" evidence="1">
    <location>
        <begin position="39"/>
        <end position="63"/>
    </location>
</feature>
<dbReference type="EMBL" id="AWUE01020396">
    <property type="protein sequence ID" value="OMO68344.1"/>
    <property type="molecule type" value="Genomic_DNA"/>
</dbReference>
<keyword evidence="4" id="KW-1185">Reference proteome</keyword>
<evidence type="ECO:0000313" key="4">
    <source>
        <dbReference type="Proteomes" id="UP000187203"/>
    </source>
</evidence>
<dbReference type="Proteomes" id="UP000187203">
    <property type="component" value="Unassembled WGS sequence"/>
</dbReference>
<sequence length="94" mass="10348">MADPISNNGTFPAADINKELNPGANKYFEVDSTSSEIATSKEIKDRFEEQERKEKEKNEKKDSMQTLKTTILISAAVVAVAGAAFAIAKKLREK</sequence>
<dbReference type="PANTHER" id="PTHR37741">
    <property type="entry name" value="TRANSMEMBRANE PROTEIN"/>
    <property type="match status" value="1"/>
</dbReference>
<dbReference type="STRING" id="93759.A0A1R3HDD0"/>
<evidence type="ECO:0000256" key="2">
    <source>
        <dbReference type="SAM" id="Phobius"/>
    </source>
</evidence>
<keyword evidence="2" id="KW-0472">Membrane</keyword>